<sequence length="367" mass="41335">MTKASWQRVFIGIVIVLSAGTYAHVQGGFLAWHLFGFVLAMVAVIMLGLASPLGRVHVSRLLDPGPFRSGDTVVVRLRVEYPRWWPWSWLIVEDILPAHLSSHASATFTVSPWMYKRLILEYKIQSTPRGIYHLSTIVVRTGDIFGLITRERALHLAATITVWPQSVKLHTIGLNRYNWQGEAERHRGTAEESSNLRGIRDYVPGDRLSQIHWRTSARTGAFKVKQFEPFTQPQLHVTLDYSKIFDVGDWELAVSSAASIVEFAHFRGQAIGLMVLDCPDDHIFPGMGHDHLVKLLDYLAALPRREHSTTRIPPVVREQSALWITPRDPEELRGVPVVGLVTIGSSDTPTRISSLSELPDYLSRQTV</sequence>
<dbReference type="Proteomes" id="UP000242972">
    <property type="component" value="Unassembled WGS sequence"/>
</dbReference>
<gene>
    <name evidence="3" type="ORF">C7B46_18405</name>
</gene>
<feature type="transmembrane region" description="Helical" evidence="1">
    <location>
        <begin position="31"/>
        <end position="50"/>
    </location>
</feature>
<dbReference type="AlphaFoldDB" id="A0A2T2X5G0"/>
<evidence type="ECO:0000313" key="4">
    <source>
        <dbReference type="Proteomes" id="UP000242972"/>
    </source>
</evidence>
<dbReference type="PANTHER" id="PTHR34351">
    <property type="entry name" value="SLR1927 PROTEIN-RELATED"/>
    <property type="match status" value="1"/>
</dbReference>
<comment type="caution">
    <text evidence="3">The sequence shown here is derived from an EMBL/GenBank/DDBJ whole genome shotgun (WGS) entry which is preliminary data.</text>
</comment>
<feature type="domain" description="DUF58" evidence="2">
    <location>
        <begin position="199"/>
        <end position="302"/>
    </location>
</feature>
<name>A0A2T2X5G0_9FIRM</name>
<reference evidence="3 4" key="1">
    <citation type="journal article" date="2014" name="BMC Genomics">
        <title>Comparison of environmental and isolate Sulfobacillus genomes reveals diverse carbon, sulfur, nitrogen, and hydrogen metabolisms.</title>
        <authorList>
            <person name="Justice N.B."/>
            <person name="Norman A."/>
            <person name="Brown C.T."/>
            <person name="Singh A."/>
            <person name="Thomas B.C."/>
            <person name="Banfield J.F."/>
        </authorList>
    </citation>
    <scope>NUCLEOTIDE SEQUENCE [LARGE SCALE GENOMIC DNA]</scope>
    <source>
        <strain evidence="3">AMDSBA4</strain>
    </source>
</reference>
<proteinExistence type="predicted"/>
<keyword evidence="1" id="KW-1133">Transmembrane helix</keyword>
<dbReference type="InterPro" id="IPR002881">
    <property type="entry name" value="DUF58"/>
</dbReference>
<keyword evidence="1" id="KW-0812">Transmembrane</keyword>
<dbReference type="EMBL" id="PXYW01000086">
    <property type="protein sequence ID" value="PSR29729.1"/>
    <property type="molecule type" value="Genomic_DNA"/>
</dbReference>
<feature type="transmembrane region" description="Helical" evidence="1">
    <location>
        <begin position="9"/>
        <end position="25"/>
    </location>
</feature>
<evidence type="ECO:0000259" key="2">
    <source>
        <dbReference type="Pfam" id="PF01882"/>
    </source>
</evidence>
<dbReference type="Pfam" id="PF01882">
    <property type="entry name" value="DUF58"/>
    <property type="match status" value="1"/>
</dbReference>
<protein>
    <recommendedName>
        <fullName evidence="2">DUF58 domain-containing protein</fullName>
    </recommendedName>
</protein>
<organism evidence="3 4">
    <name type="scientific">Sulfobacillus benefaciens</name>
    <dbReference type="NCBI Taxonomy" id="453960"/>
    <lineage>
        <taxon>Bacteria</taxon>
        <taxon>Bacillati</taxon>
        <taxon>Bacillota</taxon>
        <taxon>Clostridia</taxon>
        <taxon>Eubacteriales</taxon>
        <taxon>Clostridiales Family XVII. Incertae Sedis</taxon>
        <taxon>Sulfobacillus</taxon>
    </lineage>
</organism>
<keyword evidence="1" id="KW-0472">Membrane</keyword>
<evidence type="ECO:0000313" key="3">
    <source>
        <dbReference type="EMBL" id="PSR29729.1"/>
    </source>
</evidence>
<dbReference type="PANTHER" id="PTHR34351:SF2">
    <property type="entry name" value="DUF58 DOMAIN-CONTAINING PROTEIN"/>
    <property type="match status" value="1"/>
</dbReference>
<evidence type="ECO:0000256" key="1">
    <source>
        <dbReference type="SAM" id="Phobius"/>
    </source>
</evidence>
<accession>A0A2T2X5G0</accession>